<evidence type="ECO:0000313" key="1">
    <source>
        <dbReference type="EMBL" id="BAT88650.1"/>
    </source>
</evidence>
<dbReference type="Proteomes" id="UP000291084">
    <property type="component" value="Chromosome 5"/>
</dbReference>
<accession>A0A0S3S765</accession>
<dbReference type="AlphaFoldDB" id="A0A0S3S765"/>
<feature type="non-terminal residue" evidence="1">
    <location>
        <position position="1"/>
    </location>
</feature>
<evidence type="ECO:0000313" key="2">
    <source>
        <dbReference type="Proteomes" id="UP000291084"/>
    </source>
</evidence>
<protein>
    <submittedName>
        <fullName evidence="1">Uncharacterized protein</fullName>
    </submittedName>
</protein>
<dbReference type="EMBL" id="AP015038">
    <property type="protein sequence ID" value="BAT88650.1"/>
    <property type="molecule type" value="Genomic_DNA"/>
</dbReference>
<keyword evidence="2" id="KW-1185">Reference proteome</keyword>
<proteinExistence type="predicted"/>
<gene>
    <name evidence="1" type="primary">Vigan.05G219600</name>
    <name evidence="1" type="ORF">VIGAN_05219600</name>
</gene>
<organism evidence="1 2">
    <name type="scientific">Vigna angularis var. angularis</name>
    <dbReference type="NCBI Taxonomy" id="157739"/>
    <lineage>
        <taxon>Eukaryota</taxon>
        <taxon>Viridiplantae</taxon>
        <taxon>Streptophyta</taxon>
        <taxon>Embryophyta</taxon>
        <taxon>Tracheophyta</taxon>
        <taxon>Spermatophyta</taxon>
        <taxon>Magnoliopsida</taxon>
        <taxon>eudicotyledons</taxon>
        <taxon>Gunneridae</taxon>
        <taxon>Pentapetalae</taxon>
        <taxon>rosids</taxon>
        <taxon>fabids</taxon>
        <taxon>Fabales</taxon>
        <taxon>Fabaceae</taxon>
        <taxon>Papilionoideae</taxon>
        <taxon>50 kb inversion clade</taxon>
        <taxon>NPAAA clade</taxon>
        <taxon>indigoferoid/millettioid clade</taxon>
        <taxon>Phaseoleae</taxon>
        <taxon>Vigna</taxon>
    </lineage>
</organism>
<sequence>RAGEAIRTKPMFHVHNIENVLKRDETTLLLYVSYITCASNLDIGEWQRLQASLAAWLCFQALLLSYKTM</sequence>
<name>A0A0S3S765_PHAAN</name>
<reference evidence="1 2" key="1">
    <citation type="journal article" date="2015" name="Sci. Rep.">
        <title>The power of single molecule real-time sequencing technology in the de novo assembly of a eukaryotic genome.</title>
        <authorList>
            <person name="Sakai H."/>
            <person name="Naito K."/>
            <person name="Ogiso-Tanaka E."/>
            <person name="Takahashi Y."/>
            <person name="Iseki K."/>
            <person name="Muto C."/>
            <person name="Satou K."/>
            <person name="Teruya K."/>
            <person name="Shiroma A."/>
            <person name="Shimoji M."/>
            <person name="Hirano T."/>
            <person name="Itoh T."/>
            <person name="Kaga A."/>
            <person name="Tomooka N."/>
        </authorList>
    </citation>
    <scope>NUCLEOTIDE SEQUENCE [LARGE SCALE GENOMIC DNA]</scope>
    <source>
        <strain evidence="2">cv. Shumari</strain>
    </source>
</reference>